<sequence length="104" mass="12284">MPHLSARVHVKSKLKSKEFAMTKFMMACGMACALVVGVVAFAPTQANAGVYVRAPGVRVGVGIGPRYYRPYRYARRPYYRARPYYAPRRYKRRWRRRARRAYYW</sequence>
<feature type="signal peptide" evidence="1">
    <location>
        <begin position="1"/>
        <end position="48"/>
    </location>
</feature>
<name>A0A1E3VMZ3_9HYPH</name>
<dbReference type="AlphaFoldDB" id="A0A1E3VMZ3"/>
<evidence type="ECO:0000256" key="1">
    <source>
        <dbReference type="SAM" id="SignalP"/>
    </source>
</evidence>
<keyword evidence="3" id="KW-1185">Reference proteome</keyword>
<dbReference type="Proteomes" id="UP000094172">
    <property type="component" value="Unassembled WGS sequence"/>
</dbReference>
<proteinExistence type="predicted"/>
<comment type="caution">
    <text evidence="2">The sequence shown here is derived from an EMBL/GenBank/DDBJ whole genome shotgun (WGS) entry which is preliminary data.</text>
</comment>
<dbReference type="EMBL" id="LPWE01000012">
    <property type="protein sequence ID" value="ODR94671.1"/>
    <property type="molecule type" value="Genomic_DNA"/>
</dbReference>
<accession>A0A1E3VMZ3</accession>
<protein>
    <submittedName>
        <fullName evidence="2">Uncharacterized protein</fullName>
    </submittedName>
</protein>
<keyword evidence="1" id="KW-0732">Signal</keyword>
<evidence type="ECO:0000313" key="2">
    <source>
        <dbReference type="EMBL" id="ODR94671.1"/>
    </source>
</evidence>
<reference evidence="2 3" key="1">
    <citation type="journal article" date="2016" name="Environ. Microbiol.">
        <title>New Methyloceanibacter diversity from North Sea sediments includes methanotroph containing solely the soluble methane monooxygenase.</title>
        <authorList>
            <person name="Vekeman B."/>
            <person name="Kerckhof F.M."/>
            <person name="Cremers G."/>
            <person name="de Vos P."/>
            <person name="Vandamme P."/>
            <person name="Boon N."/>
            <person name="Op den Camp H.J."/>
            <person name="Heylen K."/>
        </authorList>
    </citation>
    <scope>NUCLEOTIDE SEQUENCE [LARGE SCALE GENOMIC DNA]</scope>
    <source>
        <strain evidence="2 3">R-67176</strain>
    </source>
</reference>
<dbReference type="STRING" id="1774970.AUC70_08640"/>
<gene>
    <name evidence="2" type="ORF">AUC70_08640</name>
</gene>
<feature type="chain" id="PRO_5009138391" evidence="1">
    <location>
        <begin position="49"/>
        <end position="104"/>
    </location>
</feature>
<organism evidence="2 3">
    <name type="scientific">Methyloceanibacter stevinii</name>
    <dbReference type="NCBI Taxonomy" id="1774970"/>
    <lineage>
        <taxon>Bacteria</taxon>
        <taxon>Pseudomonadati</taxon>
        <taxon>Pseudomonadota</taxon>
        <taxon>Alphaproteobacteria</taxon>
        <taxon>Hyphomicrobiales</taxon>
        <taxon>Hyphomicrobiaceae</taxon>
        <taxon>Methyloceanibacter</taxon>
    </lineage>
</organism>
<evidence type="ECO:0000313" key="3">
    <source>
        <dbReference type="Proteomes" id="UP000094172"/>
    </source>
</evidence>